<dbReference type="HAMAP" id="MF_01987">
    <property type="entry name" value="Ribokinase"/>
    <property type="match status" value="1"/>
</dbReference>
<feature type="binding site" evidence="12">
    <location>
        <position position="254"/>
    </location>
    <ligand>
        <name>substrate</name>
    </ligand>
</feature>
<keyword evidence="6 12" id="KW-0547">Nucleotide-binding</keyword>
<feature type="binding site" evidence="12">
    <location>
        <position position="290"/>
    </location>
    <ligand>
        <name>K(+)</name>
        <dbReference type="ChEBI" id="CHEBI:29103"/>
    </ligand>
</feature>
<feature type="binding site" evidence="12">
    <location>
        <position position="140"/>
    </location>
    <ligand>
        <name>substrate</name>
    </ligand>
</feature>
<comment type="subunit">
    <text evidence="12">Homodimer.</text>
</comment>
<comment type="subcellular location">
    <subcellularLocation>
        <location evidence="12">Cytoplasm</location>
    </subcellularLocation>
</comment>
<dbReference type="PRINTS" id="PR00990">
    <property type="entry name" value="RIBOKINASE"/>
</dbReference>
<evidence type="ECO:0000256" key="4">
    <source>
        <dbReference type="ARBA" id="ARBA00022679"/>
    </source>
</evidence>
<evidence type="ECO:0000313" key="15">
    <source>
        <dbReference type="EMBL" id="VTQ60004.1"/>
    </source>
</evidence>
<keyword evidence="4 12" id="KW-0808">Transferase</keyword>
<sequence>MNTVTVIGSINLDRTIRVKHMPKPGETIHTKETFSAGGGKGANQAVAARRSEATTHFIGAIGTDEAGKTMAELLEQEEINLQGVATLENQATGQAYIIVDDAGENSIMIHAGANNAFTPEQVRQNKAIIEKSDFIIAQFESAVESTIEAFNLAKEVGVKTILNPAPALENVPEELLKVTDMIIPNETETEILTGISITDEESLKQAAAHLHQLGIEVVIITIGSKGAFYSIKNSKNGIVPAFKVNAVDTTAAGDTFIGAMSSMLATDFSNLEEAITYGNKASSLTVQRFGAQPSIPYKQELN</sequence>
<evidence type="ECO:0000256" key="3">
    <source>
        <dbReference type="ARBA" id="ARBA00016943"/>
    </source>
</evidence>
<name>A0A366UJX6_ENTHR</name>
<dbReference type="GO" id="GO:0005524">
    <property type="term" value="F:ATP binding"/>
    <property type="evidence" value="ECO:0007669"/>
    <property type="project" value="UniProtKB-UniRule"/>
</dbReference>
<evidence type="ECO:0000256" key="6">
    <source>
        <dbReference type="ARBA" id="ARBA00022741"/>
    </source>
</evidence>
<dbReference type="CDD" id="cd01174">
    <property type="entry name" value="ribokinase"/>
    <property type="match status" value="1"/>
</dbReference>
<dbReference type="InterPro" id="IPR011877">
    <property type="entry name" value="Ribokinase"/>
</dbReference>
<dbReference type="Pfam" id="PF00294">
    <property type="entry name" value="PfkB"/>
    <property type="match status" value="1"/>
</dbReference>
<evidence type="ECO:0000256" key="1">
    <source>
        <dbReference type="ARBA" id="ARBA00005380"/>
    </source>
</evidence>
<comment type="activity regulation">
    <text evidence="12">Activated by a monovalent cation that binds near, but not in, the active site. The most likely occupant of the site in vivo is potassium. Ion binding induces a conformational change that may alter substrate affinity.</text>
</comment>
<evidence type="ECO:0000256" key="7">
    <source>
        <dbReference type="ARBA" id="ARBA00022777"/>
    </source>
</evidence>
<dbReference type="InterPro" id="IPR002139">
    <property type="entry name" value="Ribo/fructo_kinase"/>
</dbReference>
<feature type="binding site" evidence="12">
    <location>
        <begin position="221"/>
        <end position="226"/>
    </location>
    <ligand>
        <name>ATP</name>
        <dbReference type="ChEBI" id="CHEBI:30616"/>
    </ligand>
</feature>
<comment type="catalytic activity">
    <reaction evidence="12">
        <text>D-ribose + ATP = D-ribose 5-phosphate + ADP + H(+)</text>
        <dbReference type="Rhea" id="RHEA:13697"/>
        <dbReference type="ChEBI" id="CHEBI:15378"/>
        <dbReference type="ChEBI" id="CHEBI:30616"/>
        <dbReference type="ChEBI" id="CHEBI:47013"/>
        <dbReference type="ChEBI" id="CHEBI:78346"/>
        <dbReference type="ChEBI" id="CHEBI:456216"/>
        <dbReference type="EC" id="2.7.1.15"/>
    </reaction>
</comment>
<dbReference type="Proteomes" id="UP000253498">
    <property type="component" value="Unassembled WGS sequence"/>
</dbReference>
<feature type="binding site" evidence="12">
    <location>
        <position position="279"/>
    </location>
    <ligand>
        <name>ATP</name>
        <dbReference type="ChEBI" id="CHEBI:30616"/>
    </ligand>
</feature>
<dbReference type="EMBL" id="CABEEP010000001">
    <property type="protein sequence ID" value="VTQ60004.1"/>
    <property type="molecule type" value="Genomic_DNA"/>
</dbReference>
<dbReference type="Gene3D" id="3.40.1190.20">
    <property type="match status" value="1"/>
</dbReference>
<comment type="cofactor">
    <cofactor evidence="12">
        <name>Mg(2+)</name>
        <dbReference type="ChEBI" id="CHEBI:18420"/>
    </cofactor>
    <text evidence="12">Requires a divalent cation, most likely magnesium in vivo, as an electrophilic catalyst to aid phosphoryl group transfer. It is the chelate of the metal and the nucleotide that is the actual substrate.</text>
</comment>
<accession>A0A366UJX6</accession>
<keyword evidence="10 12" id="KW-0630">Potassium</keyword>
<protein>
    <recommendedName>
        <fullName evidence="3 12">Ribokinase</fullName>
        <shortName evidence="12">RK</shortName>
        <ecNumber evidence="2 12">2.7.1.15</ecNumber>
    </recommendedName>
</protein>
<evidence type="ECO:0000256" key="9">
    <source>
        <dbReference type="ARBA" id="ARBA00022842"/>
    </source>
</evidence>
<dbReference type="NCBIfam" id="TIGR02152">
    <property type="entry name" value="D_ribokin_bact"/>
    <property type="match status" value="1"/>
</dbReference>
<keyword evidence="8 12" id="KW-0067">ATP-binding</keyword>
<keyword evidence="7 12" id="KW-0418">Kinase</keyword>
<evidence type="ECO:0000256" key="10">
    <source>
        <dbReference type="ARBA" id="ARBA00022958"/>
    </source>
</evidence>
<feature type="binding site" evidence="12">
    <location>
        <position position="285"/>
    </location>
    <ligand>
        <name>K(+)</name>
        <dbReference type="ChEBI" id="CHEBI:29103"/>
    </ligand>
</feature>
<feature type="binding site" evidence="12">
    <location>
        <position position="250"/>
    </location>
    <ligand>
        <name>K(+)</name>
        <dbReference type="ChEBI" id="CHEBI:29103"/>
    </ligand>
</feature>
<dbReference type="AlphaFoldDB" id="A0A366UJX6"/>
<dbReference type="GO" id="GO:0004747">
    <property type="term" value="F:ribokinase activity"/>
    <property type="evidence" value="ECO:0007669"/>
    <property type="project" value="UniProtKB-UniRule"/>
</dbReference>
<proteinExistence type="inferred from homology"/>
<feature type="binding site" evidence="12">
    <location>
        <position position="185"/>
    </location>
    <ligand>
        <name>ATP</name>
        <dbReference type="ChEBI" id="CHEBI:30616"/>
    </ligand>
</feature>
<reference evidence="15 17" key="2">
    <citation type="submission" date="2019-05" db="EMBL/GenBank/DDBJ databases">
        <authorList>
            <consortium name="Pathogen Informatics"/>
        </authorList>
    </citation>
    <scope>NUCLEOTIDE SEQUENCE [LARGE SCALE GENOMIC DNA]</scope>
    <source>
        <strain evidence="15 17">NCTC12204</strain>
    </source>
</reference>
<dbReference type="PANTHER" id="PTHR10584">
    <property type="entry name" value="SUGAR KINASE"/>
    <property type="match status" value="1"/>
</dbReference>
<evidence type="ECO:0000313" key="16">
    <source>
        <dbReference type="Proteomes" id="UP000253498"/>
    </source>
</evidence>
<evidence type="ECO:0000259" key="13">
    <source>
        <dbReference type="Pfam" id="PF00294"/>
    </source>
</evidence>
<evidence type="ECO:0000256" key="11">
    <source>
        <dbReference type="ARBA" id="ARBA00023277"/>
    </source>
</evidence>
<feature type="active site" description="Proton acceptor" evidence="12">
    <location>
        <position position="254"/>
    </location>
</feature>
<feature type="binding site" evidence="12">
    <location>
        <begin position="39"/>
        <end position="43"/>
    </location>
    <ligand>
        <name>substrate</name>
    </ligand>
</feature>
<dbReference type="PANTHER" id="PTHR10584:SF166">
    <property type="entry name" value="RIBOKINASE"/>
    <property type="match status" value="1"/>
</dbReference>
<reference evidence="14 16" key="1">
    <citation type="submission" date="2015-06" db="EMBL/GenBank/DDBJ databases">
        <title>The Genome Sequence of Enterococcus hirae 88EA1.</title>
        <authorList>
            <consortium name="The Broad Institute Genomics Platform"/>
            <consortium name="The Broad Institute Genome Sequencing Center for Infectious Disease"/>
            <person name="Earl A.M."/>
            <person name="Van Tyne D."/>
            <person name="Lebreton F."/>
            <person name="Saavedra J.T."/>
            <person name="Gilmore M.S."/>
            <person name="Manson McGuire A."/>
            <person name="Clock S."/>
            <person name="Crupain M."/>
            <person name="Rangan U."/>
            <person name="Young S."/>
            <person name="Abouelleil A."/>
            <person name="Cao P."/>
            <person name="Chapman S.B."/>
            <person name="Griggs A."/>
            <person name="Priest M."/>
            <person name="Shea T."/>
            <person name="Wortman J."/>
            <person name="Nusbaum C."/>
            <person name="Birren B."/>
        </authorList>
    </citation>
    <scope>NUCLEOTIDE SEQUENCE [LARGE SCALE GENOMIC DNA]</scope>
    <source>
        <strain evidence="14 16">88EA1</strain>
    </source>
</reference>
<feature type="binding site" evidence="12">
    <location>
        <begin position="11"/>
        <end position="13"/>
    </location>
    <ligand>
        <name>substrate</name>
    </ligand>
</feature>
<evidence type="ECO:0000256" key="8">
    <source>
        <dbReference type="ARBA" id="ARBA00022840"/>
    </source>
</evidence>
<evidence type="ECO:0000256" key="12">
    <source>
        <dbReference type="HAMAP-Rule" id="MF_01987"/>
    </source>
</evidence>
<feature type="binding site" evidence="12">
    <location>
        <position position="294"/>
    </location>
    <ligand>
        <name>K(+)</name>
        <dbReference type="ChEBI" id="CHEBI:29103"/>
    </ligand>
</feature>
<comment type="similarity">
    <text evidence="1">Belongs to the carbohydrate kinase pfkB family.</text>
</comment>
<dbReference type="UniPathway" id="UPA00916">
    <property type="reaction ID" value="UER00889"/>
</dbReference>
<dbReference type="SUPFAM" id="SSF53613">
    <property type="entry name" value="Ribokinase-like"/>
    <property type="match status" value="1"/>
</dbReference>
<comment type="function">
    <text evidence="12">Catalyzes the phosphorylation of ribose at O-5 in a reaction requiring ATP and magnesium. The resulting D-ribose-5-phosphate can then be used either for sythesis of nucleotides, histidine, and tryptophan, or as a component of the pentose phosphate pathway.</text>
</comment>
<dbReference type="NCBIfam" id="NF008353">
    <property type="entry name" value="PRK11142.1"/>
    <property type="match status" value="1"/>
</dbReference>
<evidence type="ECO:0000256" key="5">
    <source>
        <dbReference type="ARBA" id="ARBA00022723"/>
    </source>
</evidence>
<organism evidence="15 17">
    <name type="scientific">Enterococcus hirae</name>
    <dbReference type="NCBI Taxonomy" id="1354"/>
    <lineage>
        <taxon>Bacteria</taxon>
        <taxon>Bacillati</taxon>
        <taxon>Bacillota</taxon>
        <taxon>Bacilli</taxon>
        <taxon>Lactobacillales</taxon>
        <taxon>Enterococcaceae</taxon>
        <taxon>Enterococcus</taxon>
    </lineage>
</organism>
<comment type="pathway">
    <text evidence="12">Carbohydrate metabolism; D-ribose degradation; D-ribose 5-phosphate from beta-D-ribopyranose: step 2/2.</text>
</comment>
<dbReference type="InterPro" id="IPR011611">
    <property type="entry name" value="PfkB_dom"/>
</dbReference>
<comment type="caution">
    <text evidence="12">Lacks conserved residue(s) required for the propagation of feature annotation.</text>
</comment>
<gene>
    <name evidence="12 15" type="primary">rbsK</name>
    <name evidence="14" type="ORF">EB03_02410</name>
    <name evidence="15" type="ORF">NCTC12204_00519</name>
</gene>
<feature type="binding site" evidence="12">
    <location>
        <position position="248"/>
    </location>
    <ligand>
        <name>K(+)</name>
        <dbReference type="ChEBI" id="CHEBI:29103"/>
    </ligand>
</feature>
<evidence type="ECO:0000313" key="17">
    <source>
        <dbReference type="Proteomes" id="UP000352698"/>
    </source>
</evidence>
<dbReference type="EC" id="2.7.1.15" evidence="2 12"/>
<dbReference type="InterPro" id="IPR029056">
    <property type="entry name" value="Ribokinase-like"/>
</dbReference>
<dbReference type="GO" id="GO:0019303">
    <property type="term" value="P:D-ribose catabolic process"/>
    <property type="evidence" value="ECO:0007669"/>
    <property type="project" value="UniProtKB-UniRule"/>
</dbReference>
<dbReference type="Proteomes" id="UP000352698">
    <property type="component" value="Unassembled WGS sequence"/>
</dbReference>
<evidence type="ECO:0000313" key="14">
    <source>
        <dbReference type="EMBL" id="RBT66819.1"/>
    </source>
</evidence>
<dbReference type="EMBL" id="LESJ01000007">
    <property type="protein sequence ID" value="RBT66819.1"/>
    <property type="molecule type" value="Genomic_DNA"/>
</dbReference>
<dbReference type="PROSITE" id="PS00584">
    <property type="entry name" value="PFKB_KINASES_2"/>
    <property type="match status" value="1"/>
</dbReference>
<feature type="binding site" evidence="12">
    <location>
        <position position="288"/>
    </location>
    <ligand>
        <name>K(+)</name>
        <dbReference type="ChEBI" id="CHEBI:29103"/>
    </ligand>
</feature>
<dbReference type="GO" id="GO:0046872">
    <property type="term" value="F:metal ion binding"/>
    <property type="evidence" value="ECO:0007669"/>
    <property type="project" value="UniProtKB-KW"/>
</dbReference>
<feature type="domain" description="Carbohydrate kinase PfkB" evidence="13">
    <location>
        <begin position="1"/>
        <end position="296"/>
    </location>
</feature>
<comment type="caution">
    <text evidence="15">The sequence shown here is derived from an EMBL/GenBank/DDBJ whole genome shotgun (WGS) entry which is preliminary data.</text>
</comment>
<dbReference type="RefSeq" id="WP_010738416.1">
    <property type="nucleotide sequence ID" value="NZ_CAACXU010000005.1"/>
</dbReference>
<comment type="similarity">
    <text evidence="12">Belongs to the carbohydrate kinase PfkB family. Ribokinase subfamily.</text>
</comment>
<feature type="binding site" evidence="12">
    <location>
        <begin position="253"/>
        <end position="254"/>
    </location>
    <ligand>
        <name>ATP</name>
        <dbReference type="ChEBI" id="CHEBI:30616"/>
    </ligand>
</feature>
<keyword evidence="5 12" id="KW-0479">Metal-binding</keyword>
<dbReference type="InterPro" id="IPR002173">
    <property type="entry name" value="Carboh/pur_kinase_PfkB_CS"/>
</dbReference>
<dbReference type="GO" id="GO:0005829">
    <property type="term" value="C:cytosol"/>
    <property type="evidence" value="ECO:0007669"/>
    <property type="project" value="TreeGrafter"/>
</dbReference>
<keyword evidence="9 12" id="KW-0460">Magnesium</keyword>
<keyword evidence="11 12" id="KW-0119">Carbohydrate metabolism</keyword>
<evidence type="ECO:0000256" key="2">
    <source>
        <dbReference type="ARBA" id="ARBA00012035"/>
    </source>
</evidence>
<keyword evidence="12" id="KW-0963">Cytoplasm</keyword>